<dbReference type="InParanoid" id="A0A316W333"/>
<feature type="compositionally biased region" description="Polar residues" evidence="2">
    <location>
        <begin position="82"/>
        <end position="92"/>
    </location>
</feature>
<reference evidence="3 4" key="1">
    <citation type="journal article" date="2018" name="Mol. Biol. Evol.">
        <title>Broad Genomic Sampling Reveals a Smut Pathogenic Ancestry of the Fungal Clade Ustilaginomycotina.</title>
        <authorList>
            <person name="Kijpornyongpan T."/>
            <person name="Mondo S.J."/>
            <person name="Barry K."/>
            <person name="Sandor L."/>
            <person name="Lee J."/>
            <person name="Lipzen A."/>
            <person name="Pangilinan J."/>
            <person name="LaButti K."/>
            <person name="Hainaut M."/>
            <person name="Henrissat B."/>
            <person name="Grigoriev I.V."/>
            <person name="Spatafora J.W."/>
            <person name="Aime M.C."/>
        </authorList>
    </citation>
    <scope>NUCLEOTIDE SEQUENCE [LARGE SCALE GENOMIC DNA]</scope>
    <source>
        <strain evidence="3 4">MCA 4658</strain>
    </source>
</reference>
<dbReference type="OrthoDB" id="3350997at2759"/>
<feature type="compositionally biased region" description="Basic and acidic residues" evidence="2">
    <location>
        <begin position="614"/>
        <end position="639"/>
    </location>
</feature>
<feature type="compositionally biased region" description="Polar residues" evidence="2">
    <location>
        <begin position="196"/>
        <end position="213"/>
    </location>
</feature>
<dbReference type="RefSeq" id="XP_025371282.1">
    <property type="nucleotide sequence ID" value="XM_025517375.1"/>
</dbReference>
<feature type="coiled-coil region" evidence="1">
    <location>
        <begin position="517"/>
        <end position="549"/>
    </location>
</feature>
<feature type="region of interest" description="Disordered" evidence="2">
    <location>
        <begin position="1"/>
        <end position="163"/>
    </location>
</feature>
<feature type="compositionally biased region" description="Low complexity" evidence="2">
    <location>
        <begin position="377"/>
        <end position="395"/>
    </location>
</feature>
<keyword evidence="1" id="KW-0175">Coiled coil</keyword>
<feature type="compositionally biased region" description="Polar residues" evidence="2">
    <location>
        <begin position="736"/>
        <end position="749"/>
    </location>
</feature>
<feature type="compositionally biased region" description="Acidic residues" evidence="2">
    <location>
        <begin position="640"/>
        <end position="652"/>
    </location>
</feature>
<accession>A0A316W333</accession>
<dbReference type="STRING" id="1522189.A0A316W333"/>
<evidence type="ECO:0000313" key="3">
    <source>
        <dbReference type="EMBL" id="PWN44122.1"/>
    </source>
</evidence>
<sequence>MDTLSTTIDTHVGAGARASSTSEPQKHQSDFDSDYTTLNTHAPQFQGLAFTSQPEARLASGSTTPNQTTSRSGAVDVPRAQTKPQSDLNSAAGSYPSPDLLSASWGSATSASSKTPTRPSNVVAEGASSWTDPNASPRLRPKGSWTHIFSRPALPSSSPSNAGTVNLSASCLAPTTAGGLSSARASVESLGASQAAEATSSRKAPRHSSSFTRTVKDIVSGRRGSLPYTGHSQQQDASHAPLSGASTPIVTIDDVDFDHDDDHAQLSRSARQAQNISLGMHEGDGGQPSSSQPRGGTHSDMLQVDSAEPALQASDAPSYSMDDSRSDATATGALSGQEGTEPVETLNDSAAAPDVGPEKSKSAGPQSGRPPLVTPEGGTSTSSSLLRRFSGGMLSEEALRPSSYSLLGGPRSANPSGGISGALMQMSSSLGAPGGGGAAAIQYPRTAGPSTGATSFNNVMAQYDVPRSSILLNPGQRKTVVDDWRWESVGASPPANDETRPPLTIRRVPVVASARERREAAREAARAREIAREKERERLREKEREAEEKVWGIPKKAFYMGLPDLSFNAQASMLAGWGNGSGTTDFRPISRINRSRPNSAHGRSGSYSSITSDAARRESLQKDRERDRRERELERLRIEEEQDAAEEEPMDPEELAALNAIINTRRSAEAAMALASGQLRFGLPLRARAQSTHSTDSAVLRDSRDASATMDVADQSSPKRPSIAGGRTDSRDSVPSLASTQVEDVSSVFQHRPSLSKRRSTSQSSKGLGPPKIRFAPLPHPFGMLPPSLEEDVENGGGRRGSKDSSSGKKHAADGERVLQNLAANGTLPKIDGMSSAAEDSDTSRAMRRCRCSTPNKPLKYAVDTKRKLLL</sequence>
<evidence type="ECO:0000256" key="2">
    <source>
        <dbReference type="SAM" id="MobiDB-lite"/>
    </source>
</evidence>
<organism evidence="3 4">
    <name type="scientific">Ceraceosorus guamensis</name>
    <dbReference type="NCBI Taxonomy" id="1522189"/>
    <lineage>
        <taxon>Eukaryota</taxon>
        <taxon>Fungi</taxon>
        <taxon>Dikarya</taxon>
        <taxon>Basidiomycota</taxon>
        <taxon>Ustilaginomycotina</taxon>
        <taxon>Exobasidiomycetes</taxon>
        <taxon>Ceraceosorales</taxon>
        <taxon>Ceraceosoraceae</taxon>
        <taxon>Ceraceosorus</taxon>
    </lineage>
</organism>
<name>A0A316W333_9BASI</name>
<feature type="compositionally biased region" description="Basic and acidic residues" evidence="2">
    <location>
        <begin position="801"/>
        <end position="817"/>
    </location>
</feature>
<feature type="compositionally biased region" description="Low complexity" evidence="2">
    <location>
        <begin position="287"/>
        <end position="296"/>
    </location>
</feature>
<protein>
    <submittedName>
        <fullName evidence="3">Uncharacterized protein</fullName>
    </submittedName>
</protein>
<evidence type="ECO:0000313" key="4">
    <source>
        <dbReference type="Proteomes" id="UP000245783"/>
    </source>
</evidence>
<dbReference type="GeneID" id="37039245"/>
<feature type="region of interest" description="Disordered" evidence="2">
    <location>
        <begin position="194"/>
        <end position="246"/>
    </location>
</feature>
<feature type="compositionally biased region" description="Polar residues" evidence="2">
    <location>
        <begin position="34"/>
        <end position="72"/>
    </location>
</feature>
<dbReference type="Proteomes" id="UP000245783">
    <property type="component" value="Unassembled WGS sequence"/>
</dbReference>
<keyword evidence="4" id="KW-1185">Reference proteome</keyword>
<proteinExistence type="predicted"/>
<feature type="compositionally biased region" description="Low complexity" evidence="2">
    <location>
        <begin position="102"/>
        <end position="113"/>
    </location>
</feature>
<feature type="region of interest" description="Disordered" evidence="2">
    <location>
        <begin position="278"/>
        <end position="439"/>
    </location>
</feature>
<dbReference type="AlphaFoldDB" id="A0A316W333"/>
<feature type="compositionally biased region" description="Polar residues" evidence="2">
    <location>
        <begin position="327"/>
        <end position="338"/>
    </location>
</feature>
<evidence type="ECO:0000256" key="1">
    <source>
        <dbReference type="SAM" id="Coils"/>
    </source>
</evidence>
<dbReference type="EMBL" id="KZ819364">
    <property type="protein sequence ID" value="PWN44122.1"/>
    <property type="molecule type" value="Genomic_DNA"/>
</dbReference>
<gene>
    <name evidence="3" type="ORF">IE81DRAFT_48327</name>
</gene>
<feature type="region of interest" description="Disordered" evidence="2">
    <location>
        <begin position="581"/>
        <end position="652"/>
    </location>
</feature>
<feature type="region of interest" description="Disordered" evidence="2">
    <location>
        <begin position="691"/>
        <end position="849"/>
    </location>
</feature>